<dbReference type="SMART" id="SM00022">
    <property type="entry name" value="PLAc"/>
    <property type="match status" value="1"/>
</dbReference>
<dbReference type="GO" id="GO:0004622">
    <property type="term" value="F:phosphatidylcholine lysophospholipase activity"/>
    <property type="evidence" value="ECO:0007669"/>
    <property type="project" value="UniProtKB-EC"/>
</dbReference>
<protein>
    <recommendedName>
        <fullName evidence="2 9">Lysophospholipase</fullName>
        <ecNumber evidence="2 9">3.1.1.5</ecNumber>
    </recommendedName>
</protein>
<keyword evidence="12" id="KW-1185">Reference proteome</keyword>
<keyword evidence="7" id="KW-0325">Glycoprotein</keyword>
<dbReference type="SUPFAM" id="SSF52151">
    <property type="entry name" value="FabD/lysophospholipase-like"/>
    <property type="match status" value="1"/>
</dbReference>
<evidence type="ECO:0000256" key="7">
    <source>
        <dbReference type="ARBA" id="ARBA00023180"/>
    </source>
</evidence>
<evidence type="ECO:0000256" key="9">
    <source>
        <dbReference type="RuleBase" id="RU362103"/>
    </source>
</evidence>
<dbReference type="GO" id="GO:0046475">
    <property type="term" value="P:glycerophospholipid catabolic process"/>
    <property type="evidence" value="ECO:0007669"/>
    <property type="project" value="TreeGrafter"/>
</dbReference>
<feature type="chain" id="PRO_5025718669" description="Lysophospholipase" evidence="9">
    <location>
        <begin position="18"/>
        <end position="543"/>
    </location>
</feature>
<keyword evidence="4 8" id="KW-0378">Hydrolase</keyword>
<reference evidence="11" key="1">
    <citation type="journal article" date="2020" name="Stud. Mycol.">
        <title>101 Dothideomycetes genomes: a test case for predicting lifestyles and emergence of pathogens.</title>
        <authorList>
            <person name="Haridas S."/>
            <person name="Albert R."/>
            <person name="Binder M."/>
            <person name="Bloem J."/>
            <person name="Labutti K."/>
            <person name="Salamov A."/>
            <person name="Andreopoulos B."/>
            <person name="Baker S."/>
            <person name="Barry K."/>
            <person name="Bills G."/>
            <person name="Bluhm B."/>
            <person name="Cannon C."/>
            <person name="Castanera R."/>
            <person name="Culley D."/>
            <person name="Daum C."/>
            <person name="Ezra D."/>
            <person name="Gonzalez J."/>
            <person name="Henrissat B."/>
            <person name="Kuo A."/>
            <person name="Liang C."/>
            <person name="Lipzen A."/>
            <person name="Lutzoni F."/>
            <person name="Magnuson J."/>
            <person name="Mondo S."/>
            <person name="Nolan M."/>
            <person name="Ohm R."/>
            <person name="Pangilinan J."/>
            <person name="Park H.-J."/>
            <person name="Ramirez L."/>
            <person name="Alfaro M."/>
            <person name="Sun H."/>
            <person name="Tritt A."/>
            <person name="Yoshinaga Y."/>
            <person name="Zwiers L.-H."/>
            <person name="Turgeon B."/>
            <person name="Goodwin S."/>
            <person name="Spatafora J."/>
            <person name="Crous P."/>
            <person name="Grigoriev I."/>
        </authorList>
    </citation>
    <scope>NUCLEOTIDE SEQUENCE</scope>
    <source>
        <strain evidence="11">Tuck. ex Michener</strain>
    </source>
</reference>
<evidence type="ECO:0000313" key="11">
    <source>
        <dbReference type="EMBL" id="KAF2233065.1"/>
    </source>
</evidence>
<dbReference type="Gene3D" id="3.40.1090.10">
    <property type="entry name" value="Cytosolic phospholipase A2 catalytic domain"/>
    <property type="match status" value="1"/>
</dbReference>
<dbReference type="PANTHER" id="PTHR10728:SF33">
    <property type="entry name" value="LYSOPHOSPHOLIPASE 1-RELATED"/>
    <property type="match status" value="1"/>
</dbReference>
<evidence type="ECO:0000256" key="2">
    <source>
        <dbReference type="ARBA" id="ARBA00013274"/>
    </source>
</evidence>
<dbReference type="InterPro" id="IPR002642">
    <property type="entry name" value="LysoPLipase_cat_dom"/>
</dbReference>
<proteinExistence type="inferred from homology"/>
<accession>A0A6A6H4X9</accession>
<evidence type="ECO:0000313" key="12">
    <source>
        <dbReference type="Proteomes" id="UP000800092"/>
    </source>
</evidence>
<name>A0A6A6H4X9_VIRVR</name>
<evidence type="ECO:0000256" key="8">
    <source>
        <dbReference type="PROSITE-ProRule" id="PRU00555"/>
    </source>
</evidence>
<keyword evidence="6 8" id="KW-0443">Lipid metabolism</keyword>
<dbReference type="Proteomes" id="UP000800092">
    <property type="component" value="Unassembled WGS sequence"/>
</dbReference>
<dbReference type="OrthoDB" id="4084751at2759"/>
<dbReference type="EC" id="3.1.1.5" evidence="2 9"/>
<gene>
    <name evidence="11" type="ORF">EV356DRAFT_449112</name>
</gene>
<evidence type="ECO:0000256" key="1">
    <source>
        <dbReference type="ARBA" id="ARBA00008780"/>
    </source>
</evidence>
<evidence type="ECO:0000256" key="5">
    <source>
        <dbReference type="ARBA" id="ARBA00022963"/>
    </source>
</evidence>
<comment type="similarity">
    <text evidence="1 9">Belongs to the lysophospholipase family.</text>
</comment>
<evidence type="ECO:0000256" key="3">
    <source>
        <dbReference type="ARBA" id="ARBA00022729"/>
    </source>
</evidence>
<dbReference type="PROSITE" id="PS51210">
    <property type="entry name" value="PLA2C"/>
    <property type="match status" value="1"/>
</dbReference>
<evidence type="ECO:0000259" key="10">
    <source>
        <dbReference type="PROSITE" id="PS51210"/>
    </source>
</evidence>
<comment type="catalytic activity">
    <reaction evidence="9">
        <text>a 1-acyl-sn-glycero-3-phosphocholine + H2O = sn-glycerol 3-phosphocholine + a fatty acid + H(+)</text>
        <dbReference type="Rhea" id="RHEA:15177"/>
        <dbReference type="ChEBI" id="CHEBI:15377"/>
        <dbReference type="ChEBI" id="CHEBI:15378"/>
        <dbReference type="ChEBI" id="CHEBI:16870"/>
        <dbReference type="ChEBI" id="CHEBI:28868"/>
        <dbReference type="ChEBI" id="CHEBI:58168"/>
        <dbReference type="EC" id="3.1.1.5"/>
    </reaction>
</comment>
<keyword evidence="3 9" id="KW-0732">Signal</keyword>
<dbReference type="EMBL" id="ML991810">
    <property type="protein sequence ID" value="KAF2233065.1"/>
    <property type="molecule type" value="Genomic_DNA"/>
</dbReference>
<evidence type="ECO:0000256" key="4">
    <source>
        <dbReference type="ARBA" id="ARBA00022801"/>
    </source>
</evidence>
<dbReference type="PANTHER" id="PTHR10728">
    <property type="entry name" value="CYTOSOLIC PHOSPHOLIPASE A2"/>
    <property type="match status" value="1"/>
</dbReference>
<dbReference type="AlphaFoldDB" id="A0A6A6H4X9"/>
<dbReference type="GO" id="GO:0005783">
    <property type="term" value="C:endoplasmic reticulum"/>
    <property type="evidence" value="ECO:0007669"/>
    <property type="project" value="TreeGrafter"/>
</dbReference>
<feature type="signal peptide" evidence="9">
    <location>
        <begin position="1"/>
        <end position="17"/>
    </location>
</feature>
<dbReference type="Pfam" id="PF01735">
    <property type="entry name" value="PLA2_B"/>
    <property type="match status" value="1"/>
</dbReference>
<dbReference type="GO" id="GO:0004623">
    <property type="term" value="F:phospholipase A2 activity"/>
    <property type="evidence" value="ECO:0007669"/>
    <property type="project" value="TreeGrafter"/>
</dbReference>
<keyword evidence="5 8" id="KW-0442">Lipid degradation</keyword>
<dbReference type="InterPro" id="IPR016035">
    <property type="entry name" value="Acyl_Trfase/lysoPLipase"/>
</dbReference>
<organism evidence="11 12">
    <name type="scientific">Viridothelium virens</name>
    <name type="common">Speckled blister lichen</name>
    <name type="synonym">Trypethelium virens</name>
    <dbReference type="NCBI Taxonomy" id="1048519"/>
    <lineage>
        <taxon>Eukaryota</taxon>
        <taxon>Fungi</taxon>
        <taxon>Dikarya</taxon>
        <taxon>Ascomycota</taxon>
        <taxon>Pezizomycotina</taxon>
        <taxon>Dothideomycetes</taxon>
        <taxon>Dothideomycetes incertae sedis</taxon>
        <taxon>Trypetheliales</taxon>
        <taxon>Trypetheliaceae</taxon>
        <taxon>Viridothelium</taxon>
    </lineage>
</organism>
<dbReference type="GO" id="GO:0005829">
    <property type="term" value="C:cytosol"/>
    <property type="evidence" value="ECO:0007669"/>
    <property type="project" value="TreeGrafter"/>
</dbReference>
<sequence length="543" mass="57480">MKSFVSSLALFAASTFALPQQLSSLEGRALSPYAPVTTPCPSNSPVRKANDVSSAESSYIQQRQTKANAALAAWLTKTDSTFPTTNLPIVGITTSGGGYRSLLTGAGVLQALDARDGNTSLSGLYQGFTYQAGLSGGAWLLSSISGNNWPTITSLKTNLWETAFEESLFDPDGALLAVADAVITNDIAAKSAAGFNPTLTDPYGRLLAYQLLSGNDGGVSDTLHGLTSNSNFTSQAVPYPILTSIGVNTDVGQCTPSSNGTQYELHPYEFGSWDSGVGAFIQTQYLGTSASNGSPVNGTCHTNYDNLGYALGTSSNLFNEVCISDPTLSGLSSNLTTELTNFLGAGHQLVTRDEYAVYPNPFQNYPGATSVSNQTELSLVDGGETDQNNPIWPFLHRPNVAVLFVNDNSADTSDNYPNGSELYNTYQIAKSDGLTRMPVIPPDTTFVSQGLNIRPTFFGCNTQNTLTLIYLPNHNYTYDSGVSTAKLQYSKTETDALIANGVAVGSYNGNGTFAECVGCAILKKTGGTLPSKCQSCFSSYCYN</sequence>
<feature type="domain" description="PLA2c" evidence="10">
    <location>
        <begin position="39"/>
        <end position="543"/>
    </location>
</feature>
<evidence type="ECO:0000256" key="6">
    <source>
        <dbReference type="ARBA" id="ARBA00023098"/>
    </source>
</evidence>